<organism evidence="3 4">
    <name type="scientific">Posidoniimonas polymericola</name>
    <dbReference type="NCBI Taxonomy" id="2528002"/>
    <lineage>
        <taxon>Bacteria</taxon>
        <taxon>Pseudomonadati</taxon>
        <taxon>Planctomycetota</taxon>
        <taxon>Planctomycetia</taxon>
        <taxon>Pirellulales</taxon>
        <taxon>Lacipirellulaceae</taxon>
        <taxon>Posidoniimonas</taxon>
    </lineage>
</organism>
<evidence type="ECO:0000256" key="2">
    <source>
        <dbReference type="SAM" id="SignalP"/>
    </source>
</evidence>
<dbReference type="RefSeq" id="WP_146583797.1">
    <property type="nucleotide sequence ID" value="NZ_SJPO01000001.1"/>
</dbReference>
<gene>
    <name evidence="3" type="ORF">Pla123a_03450</name>
</gene>
<dbReference type="AlphaFoldDB" id="A0A5C5ZEF1"/>
<dbReference type="Proteomes" id="UP000318478">
    <property type="component" value="Unassembled WGS sequence"/>
</dbReference>
<evidence type="ECO:0000313" key="4">
    <source>
        <dbReference type="Proteomes" id="UP000318478"/>
    </source>
</evidence>
<feature type="signal peptide" evidence="2">
    <location>
        <begin position="1"/>
        <end position="28"/>
    </location>
</feature>
<feature type="region of interest" description="Disordered" evidence="1">
    <location>
        <begin position="167"/>
        <end position="196"/>
    </location>
</feature>
<proteinExistence type="predicted"/>
<accession>A0A5C5ZEF1</accession>
<sequence precursor="true">MTTAPKLCSICPAVVLAIVAAFPTTLTAQPTARTSELQSLVGRAAQHLQLRSESHRSNESTYQANRELLQQTLDAWNASARTDQDADAMEQWLKGVIRGSMLGGRGALPSPPEFLPPQVAPVAEVVAAEPAPAEPASPIAYDPAPSNPLPVEPPTFAADPIEVVAPERKSPDQPEPEYAAQPEPAAFSAPEPTAPTDAWADHPAAQKLDWSDPFADDGARVAQQGVSGGSKRFKPVSRSQAVKIDLLELSTRVAGYNSRLRELEGLLVGAKELSAFRLAAIVRDLDELNDQRNFLQLYLAGLSPEEADVGPRLQSAATLQRLIGRAVARRSDQLADMNGGRVEAESAILSALDRKLDEFDVE</sequence>
<feature type="compositionally biased region" description="Low complexity" evidence="1">
    <location>
        <begin position="176"/>
        <end position="186"/>
    </location>
</feature>
<reference evidence="3 4" key="1">
    <citation type="submission" date="2019-02" db="EMBL/GenBank/DDBJ databases">
        <title>Deep-cultivation of Planctomycetes and their phenomic and genomic characterization uncovers novel biology.</title>
        <authorList>
            <person name="Wiegand S."/>
            <person name="Jogler M."/>
            <person name="Boedeker C."/>
            <person name="Pinto D."/>
            <person name="Vollmers J."/>
            <person name="Rivas-Marin E."/>
            <person name="Kohn T."/>
            <person name="Peeters S.H."/>
            <person name="Heuer A."/>
            <person name="Rast P."/>
            <person name="Oberbeckmann S."/>
            <person name="Bunk B."/>
            <person name="Jeske O."/>
            <person name="Meyerdierks A."/>
            <person name="Storesund J.E."/>
            <person name="Kallscheuer N."/>
            <person name="Luecker S."/>
            <person name="Lage O.M."/>
            <person name="Pohl T."/>
            <person name="Merkel B.J."/>
            <person name="Hornburger P."/>
            <person name="Mueller R.-W."/>
            <person name="Bruemmer F."/>
            <person name="Labrenz M."/>
            <person name="Spormann A.M."/>
            <person name="Op Den Camp H."/>
            <person name="Overmann J."/>
            <person name="Amann R."/>
            <person name="Jetten M.S.M."/>
            <person name="Mascher T."/>
            <person name="Medema M.H."/>
            <person name="Devos D.P."/>
            <person name="Kaster A.-K."/>
            <person name="Ovreas L."/>
            <person name="Rohde M."/>
            <person name="Galperin M.Y."/>
            <person name="Jogler C."/>
        </authorList>
    </citation>
    <scope>NUCLEOTIDE SEQUENCE [LARGE SCALE GENOMIC DNA]</scope>
    <source>
        <strain evidence="3 4">Pla123a</strain>
    </source>
</reference>
<protein>
    <submittedName>
        <fullName evidence="3">Uncharacterized protein</fullName>
    </submittedName>
</protein>
<feature type="chain" id="PRO_5022685205" evidence="2">
    <location>
        <begin position="29"/>
        <end position="362"/>
    </location>
</feature>
<name>A0A5C5ZEF1_9BACT</name>
<comment type="caution">
    <text evidence="3">The sequence shown here is derived from an EMBL/GenBank/DDBJ whole genome shotgun (WGS) entry which is preliminary data.</text>
</comment>
<keyword evidence="2" id="KW-0732">Signal</keyword>
<evidence type="ECO:0000256" key="1">
    <source>
        <dbReference type="SAM" id="MobiDB-lite"/>
    </source>
</evidence>
<dbReference type="OrthoDB" id="268357at2"/>
<keyword evidence="4" id="KW-1185">Reference proteome</keyword>
<dbReference type="EMBL" id="SJPO01000001">
    <property type="protein sequence ID" value="TWT85538.1"/>
    <property type="molecule type" value="Genomic_DNA"/>
</dbReference>
<evidence type="ECO:0000313" key="3">
    <source>
        <dbReference type="EMBL" id="TWT85538.1"/>
    </source>
</evidence>